<comment type="caution">
    <text evidence="3">The sequence shown here is derived from an EMBL/GenBank/DDBJ whole genome shotgun (WGS) entry which is preliminary data.</text>
</comment>
<evidence type="ECO:0000313" key="3">
    <source>
        <dbReference type="EMBL" id="RKT46943.1"/>
    </source>
</evidence>
<evidence type="ECO:0000256" key="2">
    <source>
        <dbReference type="SAM" id="Phobius"/>
    </source>
</evidence>
<sequence>MNIIPTGLGSLVRFLIGIFLLQGVTGLLVYTALSTDWQTTWPLFLLLGGSIGTLVAFWFNTIVAADRHRTVSRVSERFSKEREKIRVKAEQIRAKVGRDNAVLQAKVRHRGSMGANLKTGVVVGGAVGLGVAMMLAQFVTLGLLTVTTAAGAALGYTARVRQEKHLAAKRLAEEERMLMMMDGDPPPRRLTGRKGRRADADLD</sequence>
<protein>
    <submittedName>
        <fullName evidence="3">Uncharacterized protein</fullName>
    </submittedName>
</protein>
<gene>
    <name evidence="3" type="ORF">BDD21_4487</name>
</gene>
<feature type="transmembrane region" description="Helical" evidence="2">
    <location>
        <begin position="12"/>
        <end position="33"/>
    </location>
</feature>
<feature type="transmembrane region" description="Helical" evidence="2">
    <location>
        <begin position="141"/>
        <end position="160"/>
    </location>
</feature>
<proteinExistence type="predicted"/>
<feature type="region of interest" description="Disordered" evidence="1">
    <location>
        <begin position="181"/>
        <end position="203"/>
    </location>
</feature>
<dbReference type="OrthoDB" id="5769306at2"/>
<accession>A0A495VEA1</accession>
<feature type="transmembrane region" description="Helical" evidence="2">
    <location>
        <begin position="115"/>
        <end position="135"/>
    </location>
</feature>
<keyword evidence="2" id="KW-0812">Transmembrane</keyword>
<keyword evidence="2" id="KW-0472">Membrane</keyword>
<name>A0A495VEA1_9GAMM</name>
<feature type="transmembrane region" description="Helical" evidence="2">
    <location>
        <begin position="39"/>
        <end position="59"/>
    </location>
</feature>
<dbReference type="RefSeq" id="WP_120798988.1">
    <property type="nucleotide sequence ID" value="NZ_RBXL01000001.1"/>
</dbReference>
<dbReference type="EMBL" id="RBXL01000001">
    <property type="protein sequence ID" value="RKT46943.1"/>
    <property type="molecule type" value="Genomic_DNA"/>
</dbReference>
<reference evidence="3 4" key="1">
    <citation type="submission" date="2018-10" db="EMBL/GenBank/DDBJ databases">
        <title>Genomic Encyclopedia of Archaeal and Bacterial Type Strains, Phase II (KMG-II): from individual species to whole genera.</title>
        <authorList>
            <person name="Goeker M."/>
        </authorList>
    </citation>
    <scope>NUCLEOTIDE SEQUENCE [LARGE SCALE GENOMIC DNA]</scope>
    <source>
        <strain evidence="3 4">DSM 235</strain>
    </source>
</reference>
<dbReference type="Proteomes" id="UP000274556">
    <property type="component" value="Unassembled WGS sequence"/>
</dbReference>
<keyword evidence="2" id="KW-1133">Transmembrane helix</keyword>
<evidence type="ECO:0000313" key="4">
    <source>
        <dbReference type="Proteomes" id="UP000274556"/>
    </source>
</evidence>
<keyword evidence="4" id="KW-1185">Reference proteome</keyword>
<dbReference type="AlphaFoldDB" id="A0A495VEA1"/>
<evidence type="ECO:0000256" key="1">
    <source>
        <dbReference type="SAM" id="MobiDB-lite"/>
    </source>
</evidence>
<organism evidence="3 4">
    <name type="scientific">Thiocapsa rosea</name>
    <dbReference type="NCBI Taxonomy" id="69360"/>
    <lineage>
        <taxon>Bacteria</taxon>
        <taxon>Pseudomonadati</taxon>
        <taxon>Pseudomonadota</taxon>
        <taxon>Gammaproteobacteria</taxon>
        <taxon>Chromatiales</taxon>
        <taxon>Chromatiaceae</taxon>
        <taxon>Thiocapsa</taxon>
    </lineage>
</organism>